<evidence type="ECO:0000256" key="9">
    <source>
        <dbReference type="ARBA" id="ARBA00022968"/>
    </source>
</evidence>
<evidence type="ECO:0000256" key="17">
    <source>
        <dbReference type="ARBA" id="ARBA00048605"/>
    </source>
</evidence>
<feature type="disulfide bond" evidence="20">
    <location>
        <begin position="223"/>
        <end position="255"/>
    </location>
</feature>
<evidence type="ECO:0000256" key="6">
    <source>
        <dbReference type="ARBA" id="ARBA00022723"/>
    </source>
</evidence>
<evidence type="ECO:0000256" key="13">
    <source>
        <dbReference type="ARBA" id="ARBA00023157"/>
    </source>
</evidence>
<sequence>MEDEFERAREWVRTKFDLKVSSDLSLFEINIRYVAGFISIYTMTQDQLFLDKAKECADLLLPAFNSPSGIPYSLINPITGGGKSWGWAGGSSILAEIGTLHLEFLYLSYLTNDPVYYEKVRNVRTILKDLPKNNGLYPNYINPHSKSWGQAHMSLGALGDSFYEYLYKTYLLTSRTDANSKEMYFDAMEAIRNHMLKRSSTGLLFIADLKNGRTENKMDHLGCFSGGLFALSSIDAPGTMNSDYLEIGEELTKTCHESYDRSDTKLGPEVFYFNGGIEARANRPNEYVYLLRPETVESYFVLWRVTGKQLYRDWAWEAVLALEKHTRTENGYSGIRSVYSIPTQFDDVQQSFFLAETLKYLFLTFSDNSVYPLDKWVFNTEAHPFPIMPGVDSISKII</sequence>
<evidence type="ECO:0000256" key="18">
    <source>
        <dbReference type="PIRSR" id="PIRSR601382-1"/>
    </source>
</evidence>
<dbReference type="GO" id="GO:0000139">
    <property type="term" value="C:Golgi membrane"/>
    <property type="evidence" value="ECO:0007669"/>
    <property type="project" value="UniProtKB-SubCell"/>
</dbReference>
<dbReference type="GO" id="GO:0005975">
    <property type="term" value="P:carbohydrate metabolic process"/>
    <property type="evidence" value="ECO:0007669"/>
    <property type="project" value="InterPro"/>
</dbReference>
<gene>
    <name evidence="22" type="ORF">LOD99_9167</name>
</gene>
<dbReference type="PANTHER" id="PTHR11742:SF6">
    <property type="entry name" value="MANNOSYL-OLIGOSACCHARIDE ALPHA-1,2-MANNOSIDASE IA-RELATED"/>
    <property type="match status" value="1"/>
</dbReference>
<evidence type="ECO:0000256" key="3">
    <source>
        <dbReference type="ARBA" id="ARBA00004922"/>
    </source>
</evidence>
<dbReference type="InterPro" id="IPR050749">
    <property type="entry name" value="Glycosyl_Hydrolase_47"/>
</dbReference>
<evidence type="ECO:0000256" key="8">
    <source>
        <dbReference type="ARBA" id="ARBA00022837"/>
    </source>
</evidence>
<dbReference type="Pfam" id="PF01532">
    <property type="entry name" value="Glyco_hydro_47"/>
    <property type="match status" value="1"/>
</dbReference>
<dbReference type="SUPFAM" id="SSF48225">
    <property type="entry name" value="Seven-hairpin glycosidases"/>
    <property type="match status" value="1"/>
</dbReference>
<keyword evidence="12" id="KW-0472">Membrane</keyword>
<comment type="catalytic activity">
    <reaction evidence="17">
        <text>N(4)-(alpha-D-Man-(1-&gt;2)-alpha-D-Man-(1-&gt;2)-alpha-D-Man-(1-&gt;3)-[alpha-D-Man-(1-&gt;2)-alpha-D-Man-(1-&gt;3)-[alpha-D-Man-(1-&gt;2)-alpha-D-Man-(1-&gt;6)]-alpha-D-Man-(1-&gt;6)]-beta-D-Man-(1-&gt;4)-beta-D-GlcNAc-(1-&gt;4)-beta-D-GlcNAc)-L-asparaginyl-[protein] (N-glucan mannose isomer 9A1,2,3B1,2,3) + 4 H2O = N(4)-(alpha-D-Man-(1-&gt;3)-[alpha-D-Man-(1-&gt;3)-[alpha-D-Man-(1-&gt;6)]-alpha-D-Man-(1-&gt;6)]-beta-D-Man-(1-&gt;4)-beta-D-GlcNAc-(1-&gt;4)-beta-D-GlcNAc)-L-asparaginyl-[protein] (N-glucan mannose isomer 5A1,2) + 4 beta-D-mannose</text>
        <dbReference type="Rhea" id="RHEA:56008"/>
        <dbReference type="Rhea" id="RHEA-COMP:14356"/>
        <dbReference type="Rhea" id="RHEA-COMP:14367"/>
        <dbReference type="ChEBI" id="CHEBI:15377"/>
        <dbReference type="ChEBI" id="CHEBI:28563"/>
        <dbReference type="ChEBI" id="CHEBI:59087"/>
        <dbReference type="ChEBI" id="CHEBI:139493"/>
        <dbReference type="EC" id="3.2.1.113"/>
    </reaction>
</comment>
<dbReference type="GO" id="GO:0006491">
    <property type="term" value="P:N-glycan processing"/>
    <property type="evidence" value="ECO:0007669"/>
    <property type="project" value="UniProtKB-ARBA"/>
</dbReference>
<comment type="cofactor">
    <cofactor evidence="1 19">
        <name>Ca(2+)</name>
        <dbReference type="ChEBI" id="CHEBI:29108"/>
    </cofactor>
</comment>
<comment type="subcellular location">
    <subcellularLocation>
        <location evidence="2">Golgi apparatus membrane</location>
        <topology evidence="2">Single-pass type II membrane protein</topology>
    </subcellularLocation>
</comment>
<reference evidence="22 23" key="1">
    <citation type="journal article" date="2023" name="BMC Biol.">
        <title>The compact genome of the sponge Oopsacas minuta (Hexactinellida) is lacking key metazoan core genes.</title>
        <authorList>
            <person name="Santini S."/>
            <person name="Schenkelaars Q."/>
            <person name="Jourda C."/>
            <person name="Duchesne M."/>
            <person name="Belahbib H."/>
            <person name="Rocher C."/>
            <person name="Selva M."/>
            <person name="Riesgo A."/>
            <person name="Vervoort M."/>
            <person name="Leys S.P."/>
            <person name="Kodjabachian L."/>
            <person name="Le Bivic A."/>
            <person name="Borchiellini C."/>
            <person name="Claverie J.M."/>
            <person name="Renard E."/>
        </authorList>
    </citation>
    <scope>NUCLEOTIDE SEQUENCE [LARGE SCALE GENOMIC DNA]</scope>
    <source>
        <strain evidence="22">SPO-2</strain>
    </source>
</reference>
<dbReference type="EMBL" id="JAKMXF010000352">
    <property type="protein sequence ID" value="KAI6646838.1"/>
    <property type="molecule type" value="Genomic_DNA"/>
</dbReference>
<evidence type="ECO:0000256" key="15">
    <source>
        <dbReference type="ARBA" id="ARBA00023295"/>
    </source>
</evidence>
<keyword evidence="15 21" id="KW-0326">Glycosidase</keyword>
<evidence type="ECO:0000256" key="4">
    <source>
        <dbReference type="ARBA" id="ARBA00007658"/>
    </source>
</evidence>
<evidence type="ECO:0000256" key="20">
    <source>
        <dbReference type="PIRSR" id="PIRSR601382-3"/>
    </source>
</evidence>
<feature type="active site" description="Proton donor" evidence="18">
    <location>
        <position position="28"/>
    </location>
</feature>
<dbReference type="EC" id="3.2.1.-" evidence="21"/>
<evidence type="ECO:0000256" key="16">
    <source>
        <dbReference type="ARBA" id="ARBA00047669"/>
    </source>
</evidence>
<comment type="pathway">
    <text evidence="3">Protein modification; protein glycosylation.</text>
</comment>
<keyword evidence="23" id="KW-1185">Reference proteome</keyword>
<keyword evidence="13 20" id="KW-1015">Disulfide bond</keyword>
<organism evidence="22 23">
    <name type="scientific">Oopsacas minuta</name>
    <dbReference type="NCBI Taxonomy" id="111878"/>
    <lineage>
        <taxon>Eukaryota</taxon>
        <taxon>Metazoa</taxon>
        <taxon>Porifera</taxon>
        <taxon>Hexactinellida</taxon>
        <taxon>Hexasterophora</taxon>
        <taxon>Lyssacinosida</taxon>
        <taxon>Leucopsacidae</taxon>
        <taxon>Oopsacas</taxon>
    </lineage>
</organism>
<feature type="active site" description="Proton donor" evidence="18">
    <location>
        <position position="269"/>
    </location>
</feature>
<keyword evidence="14" id="KW-0325">Glycoprotein</keyword>
<evidence type="ECO:0000256" key="14">
    <source>
        <dbReference type="ARBA" id="ARBA00023180"/>
    </source>
</evidence>
<keyword evidence="9" id="KW-0735">Signal-anchor</keyword>
<evidence type="ECO:0000256" key="7">
    <source>
        <dbReference type="ARBA" id="ARBA00022801"/>
    </source>
</evidence>
<comment type="catalytic activity">
    <reaction evidence="16">
        <text>N(4)-(alpha-D-Man-(1-&gt;2)-alpha-D-Man-(1-&gt;2)-alpha-D-Man-(1-&gt;3)-[alpha-D-Man-(1-&gt;3)-[alpha-D-Man-(1-&gt;2)-alpha-D-Man-(1-&gt;6)]-alpha-D-Man-(1-&gt;6)]-beta-D-Man-(1-&gt;4)-beta-D-GlcNAc-(1-&gt;4)-beta-D-GlcNAc)-L-asparaginyl-[protein] (N-glucan mannose isomer 8A1,2,3B1,3) + 3 H2O = N(4)-(alpha-D-Man-(1-&gt;3)-[alpha-D-Man-(1-&gt;3)-[alpha-D-Man-(1-&gt;6)]-alpha-D-Man-(1-&gt;6)]-beta-D-Man-(1-&gt;4)-beta-D-GlcNAc-(1-&gt;4)-beta-D-GlcNAc)-L-asparaginyl-[protein] (N-glucan mannose isomer 5A1,2) + 3 beta-D-mannose</text>
        <dbReference type="Rhea" id="RHEA:56028"/>
        <dbReference type="Rhea" id="RHEA-COMP:14358"/>
        <dbReference type="Rhea" id="RHEA-COMP:14367"/>
        <dbReference type="ChEBI" id="CHEBI:15377"/>
        <dbReference type="ChEBI" id="CHEBI:28563"/>
        <dbReference type="ChEBI" id="CHEBI:59087"/>
        <dbReference type="ChEBI" id="CHEBI:60628"/>
        <dbReference type="EC" id="3.2.1.113"/>
    </reaction>
</comment>
<comment type="caution">
    <text evidence="22">The sequence shown here is derived from an EMBL/GenBank/DDBJ whole genome shotgun (WGS) entry which is preliminary data.</text>
</comment>
<evidence type="ECO:0000256" key="19">
    <source>
        <dbReference type="PIRSR" id="PIRSR601382-2"/>
    </source>
</evidence>
<dbReference type="InterPro" id="IPR012341">
    <property type="entry name" value="6hp_glycosidase-like_sf"/>
</dbReference>
<dbReference type="GO" id="GO:0004571">
    <property type="term" value="F:mannosyl-oligosaccharide 1,2-alpha-mannosidase activity"/>
    <property type="evidence" value="ECO:0007669"/>
    <property type="project" value="UniProtKB-EC"/>
</dbReference>
<evidence type="ECO:0000256" key="2">
    <source>
        <dbReference type="ARBA" id="ARBA00004323"/>
    </source>
</evidence>
<feature type="binding site" evidence="19">
    <location>
        <position position="380"/>
    </location>
    <ligand>
        <name>Ca(2+)</name>
        <dbReference type="ChEBI" id="CHEBI:29108"/>
    </ligand>
</feature>
<dbReference type="InterPro" id="IPR036026">
    <property type="entry name" value="Seven-hairpin_glycosidases"/>
</dbReference>
<keyword evidence="7 21" id="KW-0378">Hydrolase</keyword>
<keyword evidence="11" id="KW-0333">Golgi apparatus</keyword>
<evidence type="ECO:0000256" key="12">
    <source>
        <dbReference type="ARBA" id="ARBA00023136"/>
    </source>
</evidence>
<evidence type="ECO:0000256" key="5">
    <source>
        <dbReference type="ARBA" id="ARBA00022692"/>
    </source>
</evidence>
<evidence type="ECO:0000256" key="1">
    <source>
        <dbReference type="ARBA" id="ARBA00001913"/>
    </source>
</evidence>
<dbReference type="InterPro" id="IPR001382">
    <property type="entry name" value="Glyco_hydro_47"/>
</dbReference>
<dbReference type="GO" id="GO:0005509">
    <property type="term" value="F:calcium ion binding"/>
    <property type="evidence" value="ECO:0007669"/>
    <property type="project" value="InterPro"/>
</dbReference>
<dbReference type="Proteomes" id="UP001165289">
    <property type="component" value="Unassembled WGS sequence"/>
</dbReference>
<dbReference type="PANTHER" id="PTHR11742">
    <property type="entry name" value="MANNOSYL-OLIGOSACCHARIDE ALPHA-1,2-MANNOSIDASE-RELATED"/>
    <property type="match status" value="1"/>
</dbReference>
<keyword evidence="8 19" id="KW-0106">Calcium</keyword>
<dbReference type="GO" id="GO:0005783">
    <property type="term" value="C:endoplasmic reticulum"/>
    <property type="evidence" value="ECO:0007669"/>
    <property type="project" value="TreeGrafter"/>
</dbReference>
<evidence type="ECO:0000313" key="23">
    <source>
        <dbReference type="Proteomes" id="UP001165289"/>
    </source>
</evidence>
<feature type="active site" evidence="18">
    <location>
        <position position="294"/>
    </location>
</feature>
<dbReference type="PRINTS" id="PR00747">
    <property type="entry name" value="GLYHDRLASE47"/>
</dbReference>
<keyword evidence="6 19" id="KW-0479">Metal-binding</keyword>
<dbReference type="Gene3D" id="1.50.10.10">
    <property type="match status" value="1"/>
</dbReference>
<dbReference type="AlphaFoldDB" id="A0AAV7JDT5"/>
<name>A0AAV7JDT5_9METZ</name>
<accession>A0AAV7JDT5</accession>
<keyword evidence="5" id="KW-0812">Transmembrane</keyword>
<evidence type="ECO:0000256" key="10">
    <source>
        <dbReference type="ARBA" id="ARBA00022989"/>
    </source>
</evidence>
<evidence type="ECO:0000256" key="21">
    <source>
        <dbReference type="RuleBase" id="RU361193"/>
    </source>
</evidence>
<protein>
    <recommendedName>
        <fullName evidence="21">alpha-1,2-Mannosidase</fullName>
        <ecNumber evidence="21">3.2.1.-</ecNumber>
    </recommendedName>
</protein>
<feature type="active site" evidence="18">
    <location>
        <position position="160"/>
    </location>
</feature>
<evidence type="ECO:0000313" key="22">
    <source>
        <dbReference type="EMBL" id="KAI6646838.1"/>
    </source>
</evidence>
<evidence type="ECO:0000256" key="11">
    <source>
        <dbReference type="ARBA" id="ARBA00023034"/>
    </source>
</evidence>
<keyword evidence="10" id="KW-1133">Transmembrane helix</keyword>
<proteinExistence type="inferred from homology"/>
<comment type="similarity">
    <text evidence="4 21">Belongs to the glycosyl hydrolase 47 family.</text>
</comment>
<dbReference type="FunFam" id="1.50.10.10:FF:000017">
    <property type="entry name" value="alpha-1,2-Mannosidase"/>
    <property type="match status" value="1"/>
</dbReference>